<comment type="caution">
    <text evidence="1">The sequence shown here is derived from an EMBL/GenBank/DDBJ whole genome shotgun (WGS) entry which is preliminary data.</text>
</comment>
<dbReference type="Proteomes" id="UP000593573">
    <property type="component" value="Unassembled WGS sequence"/>
</dbReference>
<dbReference type="EMBL" id="JABFAB010000007">
    <property type="protein sequence ID" value="MBA0653756.1"/>
    <property type="molecule type" value="Genomic_DNA"/>
</dbReference>
<dbReference type="AlphaFoldDB" id="A0A7J8UTB3"/>
<sequence>MLRFRLTMKIRLCYYCALYPLHTTLSGRP</sequence>
<organism evidence="1 2">
    <name type="scientific">Gossypium klotzschianum</name>
    <dbReference type="NCBI Taxonomy" id="34286"/>
    <lineage>
        <taxon>Eukaryota</taxon>
        <taxon>Viridiplantae</taxon>
        <taxon>Streptophyta</taxon>
        <taxon>Embryophyta</taxon>
        <taxon>Tracheophyta</taxon>
        <taxon>Spermatophyta</taxon>
        <taxon>Magnoliopsida</taxon>
        <taxon>eudicotyledons</taxon>
        <taxon>Gunneridae</taxon>
        <taxon>Pentapetalae</taxon>
        <taxon>rosids</taxon>
        <taxon>malvids</taxon>
        <taxon>Malvales</taxon>
        <taxon>Malvaceae</taxon>
        <taxon>Malvoideae</taxon>
        <taxon>Gossypium</taxon>
    </lineage>
</organism>
<dbReference type="EMBL" id="JABFAB010000007">
    <property type="protein sequence ID" value="MBA0653757.1"/>
    <property type="molecule type" value="Genomic_DNA"/>
</dbReference>
<name>A0A7J8UTB3_9ROSI</name>
<protein>
    <submittedName>
        <fullName evidence="1">Uncharacterized protein</fullName>
    </submittedName>
</protein>
<evidence type="ECO:0000313" key="1">
    <source>
        <dbReference type="EMBL" id="MBA0653756.1"/>
    </source>
</evidence>
<evidence type="ECO:0000313" key="2">
    <source>
        <dbReference type="Proteomes" id="UP000593573"/>
    </source>
</evidence>
<proteinExistence type="predicted"/>
<gene>
    <name evidence="1" type="ORF">Goklo_020893</name>
</gene>
<reference evidence="1 2" key="1">
    <citation type="journal article" date="2019" name="Genome Biol. Evol.">
        <title>Insights into the evolution of the New World diploid cottons (Gossypium, subgenus Houzingenia) based on genome sequencing.</title>
        <authorList>
            <person name="Grover C.E."/>
            <person name="Arick M.A. 2nd"/>
            <person name="Thrash A."/>
            <person name="Conover J.L."/>
            <person name="Sanders W.S."/>
            <person name="Peterson D.G."/>
            <person name="Frelichowski J.E."/>
            <person name="Scheffler J.A."/>
            <person name="Scheffler B.E."/>
            <person name="Wendel J.F."/>
        </authorList>
    </citation>
    <scope>NUCLEOTIDE SEQUENCE [LARGE SCALE GENOMIC DNA]</scope>
    <source>
        <strain evidence="1">57</strain>
        <tissue evidence="1">Leaf</tissue>
    </source>
</reference>
<keyword evidence="2" id="KW-1185">Reference proteome</keyword>
<accession>A0A7J8UTB3</accession>
<reference evidence="1" key="2">
    <citation type="submission" date="2020-04" db="EMBL/GenBank/DDBJ databases">
        <authorList>
            <person name="Grover C.E."/>
            <person name="Arick M.A. II"/>
            <person name="Thrash A."/>
            <person name="Conover J.L."/>
            <person name="Sanders W.S."/>
            <person name="Peterson D.G."/>
            <person name="Scheffler J.A."/>
            <person name="Scheffler B.E."/>
            <person name="Wendel J.F."/>
        </authorList>
    </citation>
    <scope>NUCLEOTIDE SEQUENCE</scope>
    <source>
        <strain evidence="1">57</strain>
        <tissue evidence="1">Leaf</tissue>
    </source>
</reference>